<name>A0A0H3ABU2_NITV4</name>
<dbReference type="PROSITE" id="PS50887">
    <property type="entry name" value="GGDEF"/>
    <property type="match status" value="1"/>
</dbReference>
<evidence type="ECO:0000256" key="1">
    <source>
        <dbReference type="ARBA" id="ARBA00012528"/>
    </source>
</evidence>
<dbReference type="PANTHER" id="PTHR45138:SF9">
    <property type="entry name" value="DIGUANYLATE CYCLASE DGCM-RELATED"/>
    <property type="match status" value="1"/>
</dbReference>
<dbReference type="InterPro" id="IPR000160">
    <property type="entry name" value="GGDEF_dom"/>
</dbReference>
<keyword evidence="3" id="KW-0472">Membrane</keyword>
<evidence type="ECO:0000313" key="5">
    <source>
        <dbReference type="EMBL" id="ABM29794.1"/>
    </source>
</evidence>
<dbReference type="Pfam" id="PF00990">
    <property type="entry name" value="GGDEF"/>
    <property type="match status" value="1"/>
</dbReference>
<dbReference type="CDD" id="cd01949">
    <property type="entry name" value="GGDEF"/>
    <property type="match status" value="1"/>
</dbReference>
<proteinExistence type="predicted"/>
<evidence type="ECO:0000256" key="2">
    <source>
        <dbReference type="ARBA" id="ARBA00034247"/>
    </source>
</evidence>
<feature type="transmembrane region" description="Helical" evidence="3">
    <location>
        <begin position="109"/>
        <end position="128"/>
    </location>
</feature>
<evidence type="ECO:0000259" key="4">
    <source>
        <dbReference type="PROSITE" id="PS50887"/>
    </source>
</evidence>
<dbReference type="Gene3D" id="3.30.70.270">
    <property type="match status" value="1"/>
</dbReference>
<protein>
    <recommendedName>
        <fullName evidence="1">diguanylate cyclase</fullName>
        <ecNumber evidence="1">2.7.7.65</ecNumber>
    </recommendedName>
</protein>
<dbReference type="Proteomes" id="UP000009173">
    <property type="component" value="Chromosome"/>
</dbReference>
<dbReference type="AlphaFoldDB" id="A0A0H3ABU2"/>
<accession>A0A0H3ABU2</accession>
<gene>
    <name evidence="5" type="ordered locus">Dvul_2783</name>
</gene>
<dbReference type="SUPFAM" id="SSF55073">
    <property type="entry name" value="Nucleotide cyclase"/>
    <property type="match status" value="1"/>
</dbReference>
<keyword evidence="3" id="KW-0812">Transmembrane</keyword>
<dbReference type="PANTHER" id="PTHR45138">
    <property type="entry name" value="REGULATORY COMPONENTS OF SENSORY TRANSDUCTION SYSTEM"/>
    <property type="match status" value="1"/>
</dbReference>
<dbReference type="NCBIfam" id="TIGR00254">
    <property type="entry name" value="GGDEF"/>
    <property type="match status" value="1"/>
</dbReference>
<feature type="transmembrane region" description="Helical" evidence="3">
    <location>
        <begin position="180"/>
        <end position="199"/>
    </location>
</feature>
<feature type="transmembrane region" description="Helical" evidence="3">
    <location>
        <begin position="6"/>
        <end position="25"/>
    </location>
</feature>
<comment type="catalytic activity">
    <reaction evidence="2">
        <text>2 GTP = 3',3'-c-di-GMP + 2 diphosphate</text>
        <dbReference type="Rhea" id="RHEA:24898"/>
        <dbReference type="ChEBI" id="CHEBI:33019"/>
        <dbReference type="ChEBI" id="CHEBI:37565"/>
        <dbReference type="ChEBI" id="CHEBI:58805"/>
        <dbReference type="EC" id="2.7.7.65"/>
    </reaction>
</comment>
<sequence length="378" mass="42666">MDLLTTTQIDLFMCLMLLLTLLVAYFKLDRCRAGHGLLVAIIIVIMGLLALEVTSVAIDSRFNPEVATHDWLVPWARLVNSLGFALVPVPGLLLWFFVHRWTGTAMQGWTIAIGSFPVICNIILSLLSFNGGILFEIAPDNRYSRGPWFALSPLAFYCGQMLTVFFIFRQFRELKREETILLAVTAALPMLIGAIQLVHATILTIWSSWAISTVILFVGVMVCNAETDELTRLDNRTAFRNAIHVARTMNPLRLCVAMIDMDGLKAINDRYGHHAGDDAIRTLAATMRLVFDRKTRLMRLGGDEFAVLEFSDDPAAIYEKLCNVEERLAQHNAVSGKPYRVAFSYGLACSREGEHLDDLLKRCDNLMYERKRNKYRKA</sequence>
<feature type="transmembrane region" description="Helical" evidence="3">
    <location>
        <begin position="205"/>
        <end position="223"/>
    </location>
</feature>
<organism evidence="5 6">
    <name type="scientific">Nitratidesulfovibrio vulgaris (strain DP4)</name>
    <name type="common">Desulfovibrio vulgaris</name>
    <dbReference type="NCBI Taxonomy" id="391774"/>
    <lineage>
        <taxon>Bacteria</taxon>
        <taxon>Pseudomonadati</taxon>
        <taxon>Thermodesulfobacteriota</taxon>
        <taxon>Desulfovibrionia</taxon>
        <taxon>Desulfovibrionales</taxon>
        <taxon>Desulfovibrionaceae</taxon>
        <taxon>Nitratidesulfovibrio</taxon>
    </lineage>
</organism>
<feature type="domain" description="GGDEF" evidence="4">
    <location>
        <begin position="252"/>
        <end position="378"/>
    </location>
</feature>
<feature type="transmembrane region" description="Helical" evidence="3">
    <location>
        <begin position="37"/>
        <end position="58"/>
    </location>
</feature>
<dbReference type="InterPro" id="IPR050469">
    <property type="entry name" value="Diguanylate_Cyclase"/>
</dbReference>
<dbReference type="RefSeq" id="WP_011793088.1">
    <property type="nucleotide sequence ID" value="NC_008751.1"/>
</dbReference>
<feature type="transmembrane region" description="Helical" evidence="3">
    <location>
        <begin position="148"/>
        <end position="168"/>
    </location>
</feature>
<evidence type="ECO:0000313" key="6">
    <source>
        <dbReference type="Proteomes" id="UP000009173"/>
    </source>
</evidence>
<keyword evidence="3" id="KW-1133">Transmembrane helix</keyword>
<dbReference type="GO" id="GO:0052621">
    <property type="term" value="F:diguanylate cyclase activity"/>
    <property type="evidence" value="ECO:0007669"/>
    <property type="project" value="UniProtKB-EC"/>
</dbReference>
<reference evidence="6" key="1">
    <citation type="journal article" date="2009" name="Environ. Microbiol.">
        <title>Contribution of mobile genetic elements to Desulfovibrio vulgaris genome plasticity.</title>
        <authorList>
            <person name="Walker C.B."/>
            <person name="Stolyar S."/>
            <person name="Chivian D."/>
            <person name="Pinel N."/>
            <person name="Gabster J.A."/>
            <person name="Dehal P.S."/>
            <person name="He Z."/>
            <person name="Yang Z.K."/>
            <person name="Yen H.C."/>
            <person name="Zhou J."/>
            <person name="Wall J.D."/>
            <person name="Hazen T.C."/>
            <person name="Arkin A.P."/>
            <person name="Stahl D.A."/>
        </authorList>
    </citation>
    <scope>NUCLEOTIDE SEQUENCE [LARGE SCALE GENOMIC DNA]</scope>
    <source>
        <strain evidence="6">DP4</strain>
    </source>
</reference>
<dbReference type="EMBL" id="CP000527">
    <property type="protein sequence ID" value="ABM29794.1"/>
    <property type="molecule type" value="Genomic_DNA"/>
</dbReference>
<dbReference type="EC" id="2.7.7.65" evidence="1"/>
<dbReference type="KEGG" id="dvl:Dvul_2783"/>
<feature type="transmembrane region" description="Helical" evidence="3">
    <location>
        <begin position="78"/>
        <end position="97"/>
    </location>
</feature>
<dbReference type="InterPro" id="IPR029787">
    <property type="entry name" value="Nucleotide_cyclase"/>
</dbReference>
<dbReference type="HOGENOM" id="CLU_058778_1_0_7"/>
<dbReference type="SMART" id="SM00267">
    <property type="entry name" value="GGDEF"/>
    <property type="match status" value="1"/>
</dbReference>
<evidence type="ECO:0000256" key="3">
    <source>
        <dbReference type="SAM" id="Phobius"/>
    </source>
</evidence>
<dbReference type="InterPro" id="IPR043128">
    <property type="entry name" value="Rev_trsase/Diguanyl_cyclase"/>
</dbReference>